<sequence length="85" mass="9068">MSSNVTVIMATDNNQGYAADQVSTDMTLADLLAAVQEAIDTYGEDAKVVTKDSGQRYGANFGRLGGAYDQDLFEDADAPAEDYGY</sequence>
<dbReference type="GeneID" id="26637378"/>
<reference evidence="1 2" key="1">
    <citation type="journal article" date="2015" name="Genome Announc.">
        <title>Genome Sequences of Mycobacteriophages AlanGrant, Baee, Corofin, OrangeOswald, and Vincenzo, New Members of Cluster B.</title>
        <authorList>
            <person name="Pope W.H."/>
            <person name="Carbonara M.E."/>
            <person name="Cioffi H.M."/>
            <person name="Cruz T."/>
            <person name="Dang B.Q."/>
            <person name="Doyle A.N."/>
            <person name="Fan O.H."/>
            <person name="Gallagher M."/>
            <person name="Gentile G.M."/>
            <person name="German B.A."/>
            <person name="Farrell M.E."/>
            <person name="Gerwig M."/>
            <person name="Hunter K.L."/>
            <person name="Lefever V.E."/>
            <person name="Marfisi N.A."/>
            <person name="McDonnell J.E."/>
            <person name="Monga J.K."/>
            <person name="Quiroz K.G."/>
            <person name="Pong A.C."/>
            <person name="Rimple P.A."/>
            <person name="Situ M."/>
            <person name="Sohnen P.C."/>
            <person name="Stockinger A.N."/>
            <person name="Thompson P.K."/>
            <person name="Torchio N.M."/>
            <person name="Toner C.L."/>
            <person name="Ulbrich M.C."/>
            <person name="Vohra N.I."/>
            <person name="Zakir A."/>
            <person name="Adkins N.L."/>
            <person name="Brown B.R."/>
            <person name="Churilla B.M."/>
            <person name="Kramer Z.J."/>
            <person name="Lapin J.S."/>
            <person name="Montgomery M.T."/>
            <person name="Prout A.K."/>
            <person name="Grubb S.R."/>
            <person name="Warner M.H."/>
            <person name="Bowman C.A."/>
            <person name="Russell D.A."/>
            <person name="Hatfull G.F."/>
        </authorList>
    </citation>
    <scope>NUCLEOTIDE SEQUENCE [LARGE SCALE GENOMIC DNA]</scope>
</reference>
<dbReference type="Proteomes" id="UP000203101">
    <property type="component" value="Segment"/>
</dbReference>
<protein>
    <submittedName>
        <fullName evidence="1">Uncharacterized protein</fullName>
    </submittedName>
</protein>
<evidence type="ECO:0000313" key="1">
    <source>
        <dbReference type="EMBL" id="AKF14337.1"/>
    </source>
</evidence>
<dbReference type="RefSeq" id="YP_009210931.1">
    <property type="nucleotide sequence ID" value="NC_028934.1"/>
</dbReference>
<dbReference type="KEGG" id="vg:26637378"/>
<evidence type="ECO:0000313" key="2">
    <source>
        <dbReference type="Proteomes" id="UP000203101"/>
    </source>
</evidence>
<gene>
    <name evidence="1" type="primary">75</name>
    <name evidence="1" type="ORF">SEA_VINCENZO_75</name>
</gene>
<dbReference type="EMBL" id="KR080194">
    <property type="protein sequence ID" value="AKF14337.1"/>
    <property type="molecule type" value="Genomic_DNA"/>
</dbReference>
<dbReference type="OrthoDB" id="25380at10239"/>
<organism evidence="1 2">
    <name type="scientific">Mycobacterium phage Vincenzo</name>
    <dbReference type="NCBI Taxonomy" id="1647301"/>
    <lineage>
        <taxon>Viruses</taxon>
        <taxon>Duplodnaviria</taxon>
        <taxon>Heunggongvirae</taxon>
        <taxon>Uroviricota</taxon>
        <taxon>Caudoviricetes</taxon>
        <taxon>Bclasvirinae</taxon>
        <taxon>Coopervirus</taxon>
        <taxon>Coopervirus vincenzo</taxon>
    </lineage>
</organism>
<proteinExistence type="predicted"/>
<keyword evidence="2" id="KW-1185">Reference proteome</keyword>
<name>A0A0F6SJJ7_9CAUD</name>
<accession>A0A0F6SJJ7</accession>